<keyword evidence="1" id="KW-0677">Repeat</keyword>
<name>A0ABU3PCA8_9BURK</name>
<evidence type="ECO:0000313" key="4">
    <source>
        <dbReference type="EMBL" id="MDT8999967.1"/>
    </source>
</evidence>
<dbReference type="InterPro" id="IPR036770">
    <property type="entry name" value="Ankyrin_rpt-contain_sf"/>
</dbReference>
<dbReference type="InterPro" id="IPR002110">
    <property type="entry name" value="Ankyrin_rpt"/>
</dbReference>
<protein>
    <submittedName>
        <fullName evidence="4">Ankyrin repeat domain-containing protein</fullName>
    </submittedName>
</protein>
<dbReference type="RefSeq" id="WP_315650515.1">
    <property type="nucleotide sequence ID" value="NZ_JAVXZY010000004.1"/>
</dbReference>
<sequence length="450" mass="49373">METRSLWRRIGVQIAALAAMLILWSCQHPPSEFWASSRVRLGLASLQGDLRTDVSTEPFTIELGNWLSDGWVLKTRMRAQAQVVNGRLEVQLRQLQIEPSGPCGDLKDSCDLEGLQLLLTRENGANFTTLAETETLPITARLREDRHWRWRDAEAPTLVMQLPESLQLRAVRLRLSLQSSGPSWVHPGDGPYLALHRALARAQGAADPCLALTDAADALRAGCDQRVMALLRAEGSALSRWWRSLRPHWEGSLDDLLLQALELQNRPLVRSLLEAGASAQAQHPDNASYTAIGVAAEANDTELLALLVRAGARPDEHRQSPAGLTFTPLTQALRHDGAEAVAWLLAHGASLELGDKQGWTTMHVAAYQSAVRSLPLLARAGGDVNERTTAYRGQTVLQTALQFADVDLIRGLLEAGASRHARDDNGKNGCDWAREFRRGAEIEQLVCGAH</sequence>
<dbReference type="SUPFAM" id="SSF48403">
    <property type="entry name" value="Ankyrin repeat"/>
    <property type="match status" value="1"/>
</dbReference>
<evidence type="ECO:0000256" key="3">
    <source>
        <dbReference type="PROSITE-ProRule" id="PRU00023"/>
    </source>
</evidence>
<dbReference type="Gene3D" id="1.25.40.20">
    <property type="entry name" value="Ankyrin repeat-containing domain"/>
    <property type="match status" value="1"/>
</dbReference>
<reference evidence="4" key="1">
    <citation type="submission" date="2023-09" db="EMBL/GenBank/DDBJ databases">
        <title>Paucibacter sp. APW11 Genome sequencing and assembly.</title>
        <authorList>
            <person name="Kim I."/>
        </authorList>
    </citation>
    <scope>NUCLEOTIDE SEQUENCE</scope>
    <source>
        <strain evidence="4">APW11</strain>
    </source>
</reference>
<dbReference type="Proteomes" id="UP001246372">
    <property type="component" value="Unassembled WGS sequence"/>
</dbReference>
<feature type="repeat" description="ANK" evidence="3">
    <location>
        <begin position="392"/>
        <end position="424"/>
    </location>
</feature>
<dbReference type="PROSITE" id="PS50088">
    <property type="entry name" value="ANK_REPEAT"/>
    <property type="match status" value="2"/>
</dbReference>
<dbReference type="Pfam" id="PF12796">
    <property type="entry name" value="Ank_2"/>
    <property type="match status" value="1"/>
</dbReference>
<feature type="repeat" description="ANK" evidence="3">
    <location>
        <begin position="357"/>
        <end position="389"/>
    </location>
</feature>
<evidence type="ECO:0000256" key="1">
    <source>
        <dbReference type="ARBA" id="ARBA00022737"/>
    </source>
</evidence>
<dbReference type="PANTHER" id="PTHR24198:SF165">
    <property type="entry name" value="ANKYRIN REPEAT-CONTAINING PROTEIN-RELATED"/>
    <property type="match status" value="1"/>
</dbReference>
<organism evidence="4 5">
    <name type="scientific">Roseateles aquae</name>
    <dbReference type="NCBI Taxonomy" id="3077235"/>
    <lineage>
        <taxon>Bacteria</taxon>
        <taxon>Pseudomonadati</taxon>
        <taxon>Pseudomonadota</taxon>
        <taxon>Betaproteobacteria</taxon>
        <taxon>Burkholderiales</taxon>
        <taxon>Sphaerotilaceae</taxon>
        <taxon>Roseateles</taxon>
    </lineage>
</organism>
<keyword evidence="2 3" id="KW-0040">ANK repeat</keyword>
<evidence type="ECO:0000313" key="5">
    <source>
        <dbReference type="Proteomes" id="UP001246372"/>
    </source>
</evidence>
<dbReference type="EMBL" id="JAVXZY010000004">
    <property type="protein sequence ID" value="MDT8999967.1"/>
    <property type="molecule type" value="Genomic_DNA"/>
</dbReference>
<comment type="caution">
    <text evidence="4">The sequence shown here is derived from an EMBL/GenBank/DDBJ whole genome shotgun (WGS) entry which is preliminary data.</text>
</comment>
<dbReference type="PANTHER" id="PTHR24198">
    <property type="entry name" value="ANKYRIN REPEAT AND PROTEIN KINASE DOMAIN-CONTAINING PROTEIN"/>
    <property type="match status" value="1"/>
</dbReference>
<gene>
    <name evidence="4" type="ORF">RQP53_11895</name>
</gene>
<evidence type="ECO:0000256" key="2">
    <source>
        <dbReference type="ARBA" id="ARBA00023043"/>
    </source>
</evidence>
<dbReference type="SMART" id="SM00248">
    <property type="entry name" value="ANK"/>
    <property type="match status" value="4"/>
</dbReference>
<accession>A0ABU3PCA8</accession>
<keyword evidence="5" id="KW-1185">Reference proteome</keyword>
<dbReference type="PROSITE" id="PS50297">
    <property type="entry name" value="ANK_REP_REGION"/>
    <property type="match status" value="1"/>
</dbReference>
<proteinExistence type="predicted"/>